<feature type="region of interest" description="Disordered" evidence="9">
    <location>
        <begin position="86"/>
        <end position="137"/>
    </location>
</feature>
<dbReference type="InterPro" id="IPR023213">
    <property type="entry name" value="CAT-like_dom_sf"/>
</dbReference>
<comment type="caution">
    <text evidence="12">The sequence shown here is derived from an EMBL/GenBank/DDBJ whole genome shotgun (WGS) entry which is preliminary data.</text>
</comment>
<evidence type="ECO:0000256" key="4">
    <source>
        <dbReference type="ARBA" id="ARBA00022823"/>
    </source>
</evidence>
<reference evidence="12 13" key="1">
    <citation type="submission" date="2018-07" db="EMBL/GenBank/DDBJ databases">
        <title>Genomic Encyclopedia of Type Strains, Phase IV (KMG-IV): sequencing the most valuable type-strain genomes for metagenomic binning, comparative biology and taxonomic classification.</title>
        <authorList>
            <person name="Goeker M."/>
        </authorList>
    </citation>
    <scope>NUCLEOTIDE SEQUENCE [LARGE SCALE GENOMIC DNA]</scope>
    <source>
        <strain evidence="12 13">DSM 21410</strain>
    </source>
</reference>
<proteinExistence type="inferred from homology"/>
<dbReference type="GO" id="GO:0045254">
    <property type="term" value="C:pyruvate dehydrogenase complex"/>
    <property type="evidence" value="ECO:0007669"/>
    <property type="project" value="UniProtKB-UniRule"/>
</dbReference>
<dbReference type="InterPro" id="IPR000089">
    <property type="entry name" value="Biotin_lipoyl"/>
</dbReference>
<organism evidence="12 13">
    <name type="scientific">Schleiferia thermophila</name>
    <dbReference type="NCBI Taxonomy" id="884107"/>
    <lineage>
        <taxon>Bacteria</taxon>
        <taxon>Pseudomonadati</taxon>
        <taxon>Bacteroidota</taxon>
        <taxon>Flavobacteriia</taxon>
        <taxon>Flavobacteriales</taxon>
        <taxon>Schleiferiaceae</taxon>
        <taxon>Schleiferia</taxon>
    </lineage>
</organism>
<dbReference type="InterPro" id="IPR001078">
    <property type="entry name" value="2-oxoacid_DH_actylTfrase"/>
</dbReference>
<dbReference type="InterPro" id="IPR004167">
    <property type="entry name" value="PSBD"/>
</dbReference>
<evidence type="ECO:0000256" key="5">
    <source>
        <dbReference type="ARBA" id="ARBA00023315"/>
    </source>
</evidence>
<dbReference type="PROSITE" id="PS51826">
    <property type="entry name" value="PSBD"/>
    <property type="match status" value="1"/>
</dbReference>
<feature type="compositionally biased region" description="Basic and acidic residues" evidence="9">
    <location>
        <begin position="172"/>
        <end position="191"/>
    </location>
</feature>
<evidence type="ECO:0000256" key="3">
    <source>
        <dbReference type="ARBA" id="ARBA00022679"/>
    </source>
</evidence>
<comment type="similarity">
    <text evidence="1 8">Belongs to the 2-oxoacid dehydrogenase family.</text>
</comment>
<comment type="subunit">
    <text evidence="2">Forms a 24-polypeptide structural core with octahedral symmetry.</text>
</comment>
<dbReference type="PANTHER" id="PTHR23151">
    <property type="entry name" value="DIHYDROLIPOAMIDE ACETYL/SUCCINYL-TRANSFERASE-RELATED"/>
    <property type="match status" value="1"/>
</dbReference>
<evidence type="ECO:0000256" key="1">
    <source>
        <dbReference type="ARBA" id="ARBA00007317"/>
    </source>
</evidence>
<dbReference type="InterPro" id="IPR011053">
    <property type="entry name" value="Single_hybrid_motif"/>
</dbReference>
<dbReference type="SUPFAM" id="SSF47005">
    <property type="entry name" value="Peripheral subunit-binding domain of 2-oxo acid dehydrogenase complex"/>
    <property type="match status" value="1"/>
</dbReference>
<evidence type="ECO:0000313" key="12">
    <source>
        <dbReference type="EMBL" id="RCX05317.1"/>
    </source>
</evidence>
<dbReference type="Gene3D" id="2.40.50.100">
    <property type="match status" value="1"/>
</dbReference>
<dbReference type="SUPFAM" id="SSF52777">
    <property type="entry name" value="CoA-dependent acyltransferases"/>
    <property type="match status" value="1"/>
</dbReference>
<keyword evidence="4 8" id="KW-0450">Lipoyl</keyword>
<dbReference type="FunFam" id="2.40.50.100:FF:000010">
    <property type="entry name" value="Acetyltransferase component of pyruvate dehydrogenase complex"/>
    <property type="match status" value="1"/>
</dbReference>
<evidence type="ECO:0000256" key="9">
    <source>
        <dbReference type="SAM" id="MobiDB-lite"/>
    </source>
</evidence>
<comment type="catalytic activity">
    <reaction evidence="7 8">
        <text>N(6)-[(R)-dihydrolipoyl]-L-lysyl-[protein] + acetyl-CoA = N(6)-[(R)-S(8)-acetyldihydrolipoyl]-L-lysyl-[protein] + CoA</text>
        <dbReference type="Rhea" id="RHEA:17017"/>
        <dbReference type="Rhea" id="RHEA-COMP:10475"/>
        <dbReference type="Rhea" id="RHEA-COMP:10478"/>
        <dbReference type="ChEBI" id="CHEBI:57287"/>
        <dbReference type="ChEBI" id="CHEBI:57288"/>
        <dbReference type="ChEBI" id="CHEBI:83100"/>
        <dbReference type="ChEBI" id="CHEBI:83111"/>
        <dbReference type="EC" id="2.3.1.12"/>
    </reaction>
</comment>
<dbReference type="Gene3D" id="3.30.559.10">
    <property type="entry name" value="Chloramphenicol acetyltransferase-like domain"/>
    <property type="match status" value="1"/>
</dbReference>
<dbReference type="CDD" id="cd06849">
    <property type="entry name" value="lipoyl_domain"/>
    <property type="match status" value="1"/>
</dbReference>
<dbReference type="EC" id="2.3.1.12" evidence="8"/>
<dbReference type="FunFam" id="3.30.559.10:FF:000003">
    <property type="entry name" value="Acetyltransferase component of pyruvate dehydrogenase complex"/>
    <property type="match status" value="1"/>
</dbReference>
<keyword evidence="3 8" id="KW-0808">Transferase</keyword>
<gene>
    <name evidence="12" type="ORF">DES35_101602</name>
</gene>
<feature type="compositionally biased region" description="Acidic residues" evidence="9">
    <location>
        <begin position="122"/>
        <end position="132"/>
    </location>
</feature>
<keyword evidence="5 8" id="KW-0012">Acyltransferase</keyword>
<dbReference type="GO" id="GO:0006086">
    <property type="term" value="P:pyruvate decarboxylation to acetyl-CoA"/>
    <property type="evidence" value="ECO:0007669"/>
    <property type="project" value="InterPro"/>
</dbReference>
<evidence type="ECO:0000256" key="2">
    <source>
        <dbReference type="ARBA" id="ARBA00011484"/>
    </source>
</evidence>
<sequence length="436" mass="47892">MAEIVTMPRLSDTMTEGTVAKWHKKEGDKVKEGDLLAEIETDKATMEFESFQEGVLLYIGVNEGETAPVDSILAILGEEGEDISALIDGKSSDQPVESKDTEKKASDEKSPQNLASKSEKEDPSEEDTEEIETEGKRIKISPLARRLAKEKGIDINQLKGTGEGGRIIKRDIENFKPEEAPKQAAAEESKAEAPAPSYPKETTYTPGPSGAPYTEEPISQMRKTIARRLAESKFSAPHFYLTIEIDMDKAMEVRRMLNEISETKISFNDLVIKAAALALRKHPKINASWLGEKIRYNHDINIGVAVAVEEGLLVPVVRHADRKGLSTIAAEIKEYAQKAKNKKLQPSDWEGNTFTISNLGMFGIDEFTAIINPPDACIMAVGGIRQVPVVKNGEIVPGHVMKVTLSCDHRAVDGATGAAFLQTFKSLLEDPMKMML</sequence>
<evidence type="ECO:0000256" key="7">
    <source>
        <dbReference type="ARBA" id="ARBA00048370"/>
    </source>
</evidence>
<keyword evidence="12" id="KW-0670">Pyruvate</keyword>
<dbReference type="GO" id="GO:0004742">
    <property type="term" value="F:dihydrolipoyllysine-residue acetyltransferase activity"/>
    <property type="evidence" value="ECO:0007669"/>
    <property type="project" value="UniProtKB-UniRule"/>
</dbReference>
<feature type="compositionally biased region" description="Low complexity" evidence="9">
    <location>
        <begin position="192"/>
        <end position="201"/>
    </location>
</feature>
<evidence type="ECO:0000313" key="13">
    <source>
        <dbReference type="Proteomes" id="UP000253517"/>
    </source>
</evidence>
<dbReference type="RefSeq" id="WP_037355910.1">
    <property type="nucleotide sequence ID" value="NZ_BHZF01000001.1"/>
</dbReference>
<dbReference type="Pfam" id="PF00364">
    <property type="entry name" value="Biotin_lipoyl"/>
    <property type="match status" value="1"/>
</dbReference>
<dbReference type="AlphaFoldDB" id="A0A369AB66"/>
<dbReference type="Pfam" id="PF02817">
    <property type="entry name" value="E3_binding"/>
    <property type="match status" value="1"/>
</dbReference>
<dbReference type="EMBL" id="QPJS01000001">
    <property type="protein sequence ID" value="RCX05317.1"/>
    <property type="molecule type" value="Genomic_DNA"/>
</dbReference>
<dbReference type="InterPro" id="IPR045257">
    <property type="entry name" value="E2/Pdx1"/>
</dbReference>
<protein>
    <recommendedName>
        <fullName evidence="8">Acetyltransferase component of pyruvate dehydrogenase complex</fullName>
        <ecNumber evidence="8">2.3.1.12</ecNumber>
    </recommendedName>
</protein>
<feature type="domain" description="Lipoyl-binding" evidence="10">
    <location>
        <begin position="2"/>
        <end position="77"/>
    </location>
</feature>
<name>A0A369AB66_9FLAO</name>
<evidence type="ECO:0000256" key="6">
    <source>
        <dbReference type="ARBA" id="ARBA00025211"/>
    </source>
</evidence>
<dbReference type="InterPro" id="IPR036625">
    <property type="entry name" value="E3-bd_dom_sf"/>
</dbReference>
<evidence type="ECO:0000256" key="8">
    <source>
        <dbReference type="RuleBase" id="RU361137"/>
    </source>
</evidence>
<accession>A0A369AB66</accession>
<comment type="function">
    <text evidence="6">The pyruvate dehydrogenase complex catalyzes the overall conversion of pyruvate to acetyl-CoA and CO(2). It contains multiple copies of three enzymatic components: pyruvate dehydrogenase (E1), dihydrolipoamide acetyltransferase (E2) and lipoamide dehydrogenase (E3).</text>
</comment>
<dbReference type="InterPro" id="IPR003016">
    <property type="entry name" value="2-oxoA_DH_lipoyl-BS"/>
</dbReference>
<evidence type="ECO:0000259" key="10">
    <source>
        <dbReference type="PROSITE" id="PS50968"/>
    </source>
</evidence>
<dbReference type="PANTHER" id="PTHR23151:SF90">
    <property type="entry name" value="DIHYDROLIPOYLLYSINE-RESIDUE ACETYLTRANSFERASE COMPONENT OF PYRUVATE DEHYDROGENASE COMPLEX, MITOCHONDRIAL-RELATED"/>
    <property type="match status" value="1"/>
</dbReference>
<dbReference type="PROSITE" id="PS00189">
    <property type="entry name" value="LIPOYL"/>
    <property type="match status" value="1"/>
</dbReference>
<dbReference type="Pfam" id="PF00198">
    <property type="entry name" value="2-oxoacid_dh"/>
    <property type="match status" value="1"/>
</dbReference>
<comment type="cofactor">
    <cofactor evidence="8">
        <name>(R)-lipoate</name>
        <dbReference type="ChEBI" id="CHEBI:83088"/>
    </cofactor>
    <text evidence="8">Binds 1 lipoyl cofactor covalently.</text>
</comment>
<dbReference type="PROSITE" id="PS50968">
    <property type="entry name" value="BIOTINYL_LIPOYL"/>
    <property type="match status" value="1"/>
</dbReference>
<dbReference type="InterPro" id="IPR006257">
    <property type="entry name" value="LAT1"/>
</dbReference>
<dbReference type="SUPFAM" id="SSF51230">
    <property type="entry name" value="Single hybrid motif"/>
    <property type="match status" value="1"/>
</dbReference>
<feature type="domain" description="Peripheral subunit-binding (PSBD)" evidence="11">
    <location>
        <begin position="139"/>
        <end position="176"/>
    </location>
</feature>
<feature type="compositionally biased region" description="Basic and acidic residues" evidence="9">
    <location>
        <begin position="96"/>
        <end position="110"/>
    </location>
</feature>
<evidence type="ECO:0000259" key="11">
    <source>
        <dbReference type="PROSITE" id="PS51826"/>
    </source>
</evidence>
<dbReference type="NCBIfam" id="TIGR01349">
    <property type="entry name" value="PDHac_trf_mito"/>
    <property type="match status" value="1"/>
</dbReference>
<feature type="region of interest" description="Disordered" evidence="9">
    <location>
        <begin position="172"/>
        <end position="216"/>
    </location>
</feature>
<dbReference type="Proteomes" id="UP000253517">
    <property type="component" value="Unassembled WGS sequence"/>
</dbReference>
<dbReference type="Gene3D" id="4.10.320.10">
    <property type="entry name" value="E3-binding domain"/>
    <property type="match status" value="1"/>
</dbReference>
<keyword evidence="13" id="KW-1185">Reference proteome</keyword>